<dbReference type="InterPro" id="IPR036895">
    <property type="entry name" value="Uracil-DNA_glycosylase-like_sf"/>
</dbReference>
<dbReference type="Proteomes" id="UP000319715">
    <property type="component" value="Unassembled WGS sequence"/>
</dbReference>
<evidence type="ECO:0000313" key="3">
    <source>
        <dbReference type="Proteomes" id="UP000319715"/>
    </source>
</evidence>
<reference evidence="2 3" key="1">
    <citation type="submission" date="2019-06" db="EMBL/GenBank/DDBJ databases">
        <title>Pantoea dispersa Assembly.</title>
        <authorList>
            <person name="Wang J."/>
        </authorList>
    </citation>
    <scope>NUCLEOTIDE SEQUENCE [LARGE SCALE GENOMIC DNA]</scope>
    <source>
        <strain evidence="3">bio</strain>
    </source>
</reference>
<organism evidence="2 3">
    <name type="scientific">Pantoea dispersa</name>
    <dbReference type="NCBI Taxonomy" id="59814"/>
    <lineage>
        <taxon>Bacteria</taxon>
        <taxon>Pseudomonadati</taxon>
        <taxon>Pseudomonadota</taxon>
        <taxon>Gammaproteobacteria</taxon>
        <taxon>Enterobacterales</taxon>
        <taxon>Erwiniaceae</taxon>
        <taxon>Pantoea</taxon>
    </lineage>
</organism>
<accession>A0ABY2ZUX2</accession>
<evidence type="ECO:0000313" key="2">
    <source>
        <dbReference type="EMBL" id="TQC70060.1"/>
    </source>
</evidence>
<sequence>MSETCTSLLDPFLREERLAAVIAPHVAALNRWVSGQNQAGVEVPWFDPADGGAGAGLLVLLQSPARSSPSPRFVSRDNPGPAQQNLGRFLAEAGIARQDSVLWNTVPWVSDGPQKRPSAVDIRTGCAWLEDVLAHLPALRVVVLAGAVAAQARGTVSYLRPGVTVLTMPHPSPLSLCTSPTVPENIRRVLREARAVLTG</sequence>
<feature type="domain" description="Uracil-DNA glycosylase-like" evidence="1">
    <location>
        <begin position="80"/>
        <end position="192"/>
    </location>
</feature>
<dbReference type="SUPFAM" id="SSF52141">
    <property type="entry name" value="Uracil-DNA glycosylase-like"/>
    <property type="match status" value="1"/>
</dbReference>
<evidence type="ECO:0000259" key="1">
    <source>
        <dbReference type="Pfam" id="PF03167"/>
    </source>
</evidence>
<dbReference type="EMBL" id="VICF01000010">
    <property type="protein sequence ID" value="TQC70060.1"/>
    <property type="molecule type" value="Genomic_DNA"/>
</dbReference>
<dbReference type="InterPro" id="IPR005122">
    <property type="entry name" value="Uracil-DNA_glycosylase-like"/>
</dbReference>
<name>A0ABY2ZUX2_9GAMM</name>
<protein>
    <submittedName>
        <fullName evidence="2">Uracil-DNA glycosylase</fullName>
    </submittedName>
</protein>
<dbReference type="RefSeq" id="WP_141496957.1">
    <property type="nucleotide sequence ID" value="NZ_VICF01000010.1"/>
</dbReference>
<comment type="caution">
    <text evidence="2">The sequence shown here is derived from an EMBL/GenBank/DDBJ whole genome shotgun (WGS) entry which is preliminary data.</text>
</comment>
<proteinExistence type="predicted"/>
<gene>
    <name evidence="2" type="ORF">FK492_20385</name>
</gene>
<dbReference type="Gene3D" id="3.40.470.10">
    <property type="entry name" value="Uracil-DNA glycosylase-like domain"/>
    <property type="match status" value="1"/>
</dbReference>
<keyword evidence="3" id="KW-1185">Reference proteome</keyword>
<dbReference type="Pfam" id="PF03167">
    <property type="entry name" value="UDG"/>
    <property type="match status" value="1"/>
</dbReference>